<evidence type="ECO:0000256" key="5">
    <source>
        <dbReference type="ARBA" id="ARBA00023136"/>
    </source>
</evidence>
<evidence type="ECO:0008006" key="10">
    <source>
        <dbReference type="Google" id="ProtNLM"/>
    </source>
</evidence>
<keyword evidence="5" id="KW-0472">Membrane</keyword>
<evidence type="ECO:0000256" key="2">
    <source>
        <dbReference type="ARBA" id="ARBA00022692"/>
    </source>
</evidence>
<evidence type="ECO:0000256" key="1">
    <source>
        <dbReference type="ARBA" id="ARBA00004370"/>
    </source>
</evidence>
<keyword evidence="6" id="KW-0325">Glycoprotein</keyword>
<keyword evidence="4" id="KW-1133">Transmembrane helix</keyword>
<keyword evidence="3 7" id="KW-0732">Signal</keyword>
<evidence type="ECO:0000256" key="4">
    <source>
        <dbReference type="ARBA" id="ARBA00022989"/>
    </source>
</evidence>
<feature type="signal peptide" evidence="7">
    <location>
        <begin position="1"/>
        <end position="21"/>
    </location>
</feature>
<dbReference type="InterPro" id="IPR032675">
    <property type="entry name" value="LRR_dom_sf"/>
</dbReference>
<name>A0A2S8GE72_9BACT</name>
<comment type="caution">
    <text evidence="8">The sequence shown here is derived from an EMBL/GenBank/DDBJ whole genome shotgun (WGS) entry which is preliminary data.</text>
</comment>
<dbReference type="Gene3D" id="3.80.10.10">
    <property type="entry name" value="Ribonuclease Inhibitor"/>
    <property type="match status" value="1"/>
</dbReference>
<sequence length="372" mass="41354">MLVRGAISLWALLLCAGWAGAEYGDKDPYELSAAIKVLEDNGAKVHRNGQVHVDIVVPGLGQADHVTQERLPATYTLNVMGMEASRENLEAMLILPEVESLYLGPEFKRSAQVWDTLNKFGELKNLYVIDSLTDADFPRLAQFEGLNLLAIRLGKFSPESLWYLESLYGLETLSLTIDQPLPENYMRSMPQIPNLRHLELAILSAQHVSLAGIENLTSLTSLEVNAQDQPVGNLRAIGQLSHLERLNLSGVDFTSNDMPMFADLGRLKYLTMFQCELPTTGEENLARMRNLRQIDVNQVPLTDGMLKELAKLPHLTHMYVQGAKLTDACLAEIARSPSLKTIRFSGTAVTAKGAKWLRENRPDLNFVLTDAL</sequence>
<dbReference type="AlphaFoldDB" id="A0A2S8GE72"/>
<gene>
    <name evidence="8" type="ORF">C5Y98_00980</name>
</gene>
<dbReference type="Proteomes" id="UP000239388">
    <property type="component" value="Unassembled WGS sequence"/>
</dbReference>
<dbReference type="OrthoDB" id="289865at2"/>
<evidence type="ECO:0000256" key="3">
    <source>
        <dbReference type="ARBA" id="ARBA00022729"/>
    </source>
</evidence>
<evidence type="ECO:0000313" key="9">
    <source>
        <dbReference type="Proteomes" id="UP000239388"/>
    </source>
</evidence>
<reference evidence="8 9" key="1">
    <citation type="submission" date="2018-02" db="EMBL/GenBank/DDBJ databases">
        <title>Comparative genomes isolates from brazilian mangrove.</title>
        <authorList>
            <person name="Araujo J.E."/>
            <person name="Taketani R.G."/>
            <person name="Silva M.C.P."/>
            <person name="Loureco M.V."/>
            <person name="Andreote F.D."/>
        </authorList>
    </citation>
    <scope>NUCLEOTIDE SEQUENCE [LARGE SCALE GENOMIC DNA]</scope>
    <source>
        <strain evidence="8 9">NAP PRIS-MGV</strain>
    </source>
</reference>
<proteinExistence type="predicted"/>
<protein>
    <recommendedName>
        <fullName evidence="10">Leucine-rich repeat domain-containing protein</fullName>
    </recommendedName>
</protein>
<dbReference type="PANTHER" id="PTHR48063:SF35">
    <property type="entry name" value="RECEPTOR-LIKE PROTEIN 12"/>
    <property type="match status" value="1"/>
</dbReference>
<dbReference type="EMBL" id="PUIB01000002">
    <property type="protein sequence ID" value="PQO42758.1"/>
    <property type="molecule type" value="Genomic_DNA"/>
</dbReference>
<comment type="subcellular location">
    <subcellularLocation>
        <location evidence="1">Membrane</location>
    </subcellularLocation>
</comment>
<feature type="chain" id="PRO_5015683297" description="Leucine-rich repeat domain-containing protein" evidence="7">
    <location>
        <begin position="22"/>
        <end position="372"/>
    </location>
</feature>
<dbReference type="InterPro" id="IPR046956">
    <property type="entry name" value="RLP23-like"/>
</dbReference>
<evidence type="ECO:0000313" key="8">
    <source>
        <dbReference type="EMBL" id="PQO42758.1"/>
    </source>
</evidence>
<dbReference type="RefSeq" id="WP_105350722.1">
    <property type="nucleotide sequence ID" value="NZ_PUIB01000002.1"/>
</dbReference>
<evidence type="ECO:0000256" key="7">
    <source>
        <dbReference type="SAM" id="SignalP"/>
    </source>
</evidence>
<organism evidence="8 9">
    <name type="scientific">Blastopirellula marina</name>
    <dbReference type="NCBI Taxonomy" id="124"/>
    <lineage>
        <taxon>Bacteria</taxon>
        <taxon>Pseudomonadati</taxon>
        <taxon>Planctomycetota</taxon>
        <taxon>Planctomycetia</taxon>
        <taxon>Pirellulales</taxon>
        <taxon>Pirellulaceae</taxon>
        <taxon>Blastopirellula</taxon>
    </lineage>
</organism>
<dbReference type="PANTHER" id="PTHR48063">
    <property type="entry name" value="LRR RECEPTOR-LIKE KINASE"/>
    <property type="match status" value="1"/>
</dbReference>
<dbReference type="SUPFAM" id="SSF52047">
    <property type="entry name" value="RNI-like"/>
    <property type="match status" value="1"/>
</dbReference>
<keyword evidence="2" id="KW-0812">Transmembrane</keyword>
<accession>A0A2S8GE72</accession>
<dbReference type="GO" id="GO:0016020">
    <property type="term" value="C:membrane"/>
    <property type="evidence" value="ECO:0007669"/>
    <property type="project" value="UniProtKB-SubCell"/>
</dbReference>
<evidence type="ECO:0000256" key="6">
    <source>
        <dbReference type="ARBA" id="ARBA00023180"/>
    </source>
</evidence>